<evidence type="ECO:0000259" key="3">
    <source>
        <dbReference type="Pfam" id="PF04967"/>
    </source>
</evidence>
<feature type="domain" description="HTH bat-type" evidence="3">
    <location>
        <begin position="156"/>
        <end position="207"/>
    </location>
</feature>
<evidence type="ECO:0000256" key="2">
    <source>
        <dbReference type="ARBA" id="ARBA00023163"/>
    </source>
</evidence>
<proteinExistence type="predicted"/>
<dbReference type="InterPro" id="IPR031803">
    <property type="entry name" value="BAT_GAF/HTH-assoc"/>
</dbReference>
<evidence type="ECO:0000256" key="1">
    <source>
        <dbReference type="ARBA" id="ARBA00023015"/>
    </source>
</evidence>
<dbReference type="InterPro" id="IPR036388">
    <property type="entry name" value="WH-like_DNA-bd_sf"/>
</dbReference>
<dbReference type="Gene3D" id="1.10.10.10">
    <property type="entry name" value="Winged helix-like DNA-binding domain superfamily/Winged helix DNA-binding domain"/>
    <property type="match status" value="1"/>
</dbReference>
<evidence type="ECO:0000259" key="4">
    <source>
        <dbReference type="Pfam" id="PF15915"/>
    </source>
</evidence>
<dbReference type="EMBL" id="QMDX01000001">
    <property type="protein sequence ID" value="TSD15870.1"/>
    <property type="molecule type" value="Genomic_DNA"/>
</dbReference>
<dbReference type="Proteomes" id="UP000319894">
    <property type="component" value="Unassembled WGS sequence"/>
</dbReference>
<sequence>MSVIAEYRLSSDRLALAPTFEAVPAVELELERSFATDPYRPVLFAWGSGPLEAFERAVAGDPTVEDLSVLDTAGGKRLYRIAVSDETDVVLYNRWVELGAERLEAHYTDDWWHGRIRFPDRAALTEYRGFLEENGVDFQLKRLYDAGSPTGTDLGLTDEQRETLVLAYDMGYFDIPRGTTTSGLAEELDISNQAVSERLRRGYRRLVEQLV</sequence>
<comment type="caution">
    <text evidence="5">The sequence shown here is derived from an EMBL/GenBank/DDBJ whole genome shotgun (WGS) entry which is preliminary data.</text>
</comment>
<evidence type="ECO:0000313" key="6">
    <source>
        <dbReference type="Proteomes" id="UP000319894"/>
    </source>
</evidence>
<dbReference type="InterPro" id="IPR007050">
    <property type="entry name" value="HTH_bacterioopsin"/>
</dbReference>
<dbReference type="PANTHER" id="PTHR34236">
    <property type="entry name" value="DIMETHYL SULFOXIDE REDUCTASE TRANSCRIPTIONAL ACTIVATOR"/>
    <property type="match status" value="1"/>
</dbReference>
<accession>A0A554NFT3</accession>
<dbReference type="Pfam" id="PF15915">
    <property type="entry name" value="BAT"/>
    <property type="match status" value="1"/>
</dbReference>
<protein>
    <submittedName>
        <fullName evidence="5">Helix-turn-helix domain-containing protein</fullName>
    </submittedName>
</protein>
<keyword evidence="1" id="KW-0805">Transcription regulation</keyword>
<dbReference type="InterPro" id="IPR013324">
    <property type="entry name" value="RNA_pol_sigma_r3/r4-like"/>
</dbReference>
<dbReference type="AlphaFoldDB" id="A0A554NFT3"/>
<keyword evidence="2" id="KW-0804">Transcription</keyword>
<dbReference type="InParanoid" id="A0A554NFT3"/>
<feature type="domain" description="Bacterioopsin transcriptional activator GAF and HTH associated" evidence="4">
    <location>
        <begin position="6"/>
        <end position="138"/>
    </location>
</feature>
<dbReference type="OrthoDB" id="202021at2157"/>
<keyword evidence="6" id="KW-1185">Reference proteome</keyword>
<dbReference type="SUPFAM" id="SSF88659">
    <property type="entry name" value="Sigma3 and sigma4 domains of RNA polymerase sigma factors"/>
    <property type="match status" value="1"/>
</dbReference>
<evidence type="ECO:0000313" key="5">
    <source>
        <dbReference type="EMBL" id="TSD15870.1"/>
    </source>
</evidence>
<name>A0A554NFT3_9EURY</name>
<gene>
    <name evidence="5" type="ORF">DP107_01425</name>
</gene>
<organism evidence="5 6">
    <name type="scientific">Haloglomus irregulare</name>
    <dbReference type="NCBI Taxonomy" id="2234134"/>
    <lineage>
        <taxon>Archaea</taxon>
        <taxon>Methanobacteriati</taxon>
        <taxon>Methanobacteriota</taxon>
        <taxon>Stenosarchaea group</taxon>
        <taxon>Halobacteria</taxon>
        <taxon>Halobacteriales</taxon>
        <taxon>Natronomonadaceae</taxon>
        <taxon>Haloglomus</taxon>
    </lineage>
</organism>
<dbReference type="PANTHER" id="PTHR34236:SF1">
    <property type="entry name" value="DIMETHYL SULFOXIDE REDUCTASE TRANSCRIPTIONAL ACTIVATOR"/>
    <property type="match status" value="1"/>
</dbReference>
<reference evidence="5 6" key="1">
    <citation type="submission" date="2018-06" db="EMBL/GenBank/DDBJ databases">
        <title>Natronomonas sp. F16-60 a new haloarchaeon isolated from a solar saltern of Isla Cristina, Huelva, Spain.</title>
        <authorList>
            <person name="Duran-Viseras A."/>
            <person name="Sanchez-Porro C."/>
            <person name="Ventosa A."/>
        </authorList>
    </citation>
    <scope>NUCLEOTIDE SEQUENCE [LARGE SCALE GENOMIC DNA]</scope>
    <source>
        <strain evidence="5 6">F16-60</strain>
    </source>
</reference>
<dbReference type="Pfam" id="PF04967">
    <property type="entry name" value="HTH_10"/>
    <property type="match status" value="1"/>
</dbReference>
<dbReference type="RefSeq" id="WP_144260346.1">
    <property type="nucleotide sequence ID" value="NZ_QMDX01000001.1"/>
</dbReference>